<dbReference type="SUPFAM" id="SSF56300">
    <property type="entry name" value="Metallo-dependent phosphatases"/>
    <property type="match status" value="1"/>
</dbReference>
<protein>
    <submittedName>
        <fullName evidence="2">Ser Thr protein phosphatase</fullName>
    </submittedName>
</protein>
<comment type="caution">
    <text evidence="2">The sequence shown here is derived from an EMBL/GenBank/DDBJ whole genome shotgun (WGS) entry which is preliminary data.</text>
</comment>
<dbReference type="PANTHER" id="PTHR37844:SF2">
    <property type="entry name" value="SER_THR PROTEIN PHOSPHATASE SUPERFAMILY (AFU_ORTHOLOGUE AFUA_1G14840)"/>
    <property type="match status" value="1"/>
</dbReference>
<organism evidence="2 3">
    <name type="scientific">Aspergillus sclerotialis</name>
    <dbReference type="NCBI Taxonomy" id="2070753"/>
    <lineage>
        <taxon>Eukaryota</taxon>
        <taxon>Fungi</taxon>
        <taxon>Dikarya</taxon>
        <taxon>Ascomycota</taxon>
        <taxon>Pezizomycotina</taxon>
        <taxon>Eurotiomycetes</taxon>
        <taxon>Eurotiomycetidae</taxon>
        <taxon>Eurotiales</taxon>
        <taxon>Aspergillaceae</taxon>
        <taxon>Aspergillus</taxon>
        <taxon>Aspergillus subgen. Polypaecilum</taxon>
    </lineage>
</organism>
<accession>A0A3A2ZMV1</accession>
<gene>
    <name evidence="2" type="ORF">PHISCL_03140</name>
</gene>
<reference evidence="3" key="1">
    <citation type="submission" date="2017-02" db="EMBL/GenBank/DDBJ databases">
        <authorList>
            <person name="Tafer H."/>
            <person name="Lopandic K."/>
        </authorList>
    </citation>
    <scope>NUCLEOTIDE SEQUENCE [LARGE SCALE GENOMIC DNA]</scope>
    <source>
        <strain evidence="3">CBS 366.77</strain>
    </source>
</reference>
<proteinExistence type="predicted"/>
<dbReference type="OrthoDB" id="550558at2759"/>
<dbReference type="InterPro" id="IPR004843">
    <property type="entry name" value="Calcineurin-like_PHP"/>
</dbReference>
<dbReference type="PANTHER" id="PTHR37844">
    <property type="entry name" value="SER/THR PROTEIN PHOSPHATASE SUPERFAMILY (AFU_ORTHOLOGUE AFUA_1G14840)"/>
    <property type="match status" value="1"/>
</dbReference>
<evidence type="ECO:0000313" key="3">
    <source>
        <dbReference type="Proteomes" id="UP000266188"/>
    </source>
</evidence>
<feature type="domain" description="Calcineurin-like phosphoesterase" evidence="1">
    <location>
        <begin position="8"/>
        <end position="228"/>
    </location>
</feature>
<dbReference type="GO" id="GO:0016787">
    <property type="term" value="F:hydrolase activity"/>
    <property type="evidence" value="ECO:0007669"/>
    <property type="project" value="InterPro"/>
</dbReference>
<dbReference type="Pfam" id="PF00149">
    <property type="entry name" value="Metallophos"/>
    <property type="match status" value="1"/>
</dbReference>
<keyword evidence="3" id="KW-1185">Reference proteome</keyword>
<dbReference type="Gene3D" id="3.60.21.10">
    <property type="match status" value="1"/>
</dbReference>
<dbReference type="EMBL" id="MVGC01000078">
    <property type="protein sequence ID" value="RJE24502.1"/>
    <property type="molecule type" value="Genomic_DNA"/>
</dbReference>
<sequence length="265" mass="30480">MGPVSFQILSDLHLETHPSYKSFEFAQTASYLALLGDICHVANDQLFSFLETQLERYTIVFFVLGNHDPYHLSFKVAKTKMLDFQTRMNKRSLLGKFVFLDQTRHDVTKDLTVLGCTLFSRISPRQEFAIESRMIDFRDILRWTVDDHNEAHESDLKWLNAQVSTISKDEPNRRIVVFTHHGPSVNKRCIDPKHIDSEVSSGFTTDLSLEECWTNSAVVAWAYGHTHYNCAFTDSHGKAVISNQKGYRLIPANRFDPGRVFKFGE</sequence>
<name>A0A3A2ZMV1_9EURO</name>
<dbReference type="AlphaFoldDB" id="A0A3A2ZMV1"/>
<dbReference type="Proteomes" id="UP000266188">
    <property type="component" value="Unassembled WGS sequence"/>
</dbReference>
<evidence type="ECO:0000313" key="2">
    <source>
        <dbReference type="EMBL" id="RJE24502.1"/>
    </source>
</evidence>
<dbReference type="InterPro" id="IPR029052">
    <property type="entry name" value="Metallo-depent_PP-like"/>
</dbReference>
<evidence type="ECO:0000259" key="1">
    <source>
        <dbReference type="Pfam" id="PF00149"/>
    </source>
</evidence>